<dbReference type="KEGG" id="sva:SVA_0477"/>
<dbReference type="AlphaFoldDB" id="A0A1B4V0S1"/>
<protein>
    <recommendedName>
        <fullName evidence="3">DUF4157 domain-containing protein</fullName>
    </recommendedName>
</protein>
<keyword evidence="2" id="KW-1185">Reference proteome</keyword>
<gene>
    <name evidence="1" type="ORF">SVA_0477</name>
</gene>
<evidence type="ECO:0000313" key="1">
    <source>
        <dbReference type="EMBL" id="BAU47058.1"/>
    </source>
</evidence>
<sequence length="112" mass="12784">MRLLSAAEKEVFREATGRDAPGCVVQRWPWWWRDFRGLALGTVILVKDDSDRALVCHEAVHVAQFLADPVRFWFRYVAELARAGYVRNRYEREAAAVEAAARDIVTPPPGRS</sequence>
<accession>A0A1B4V0S1</accession>
<dbReference type="EMBL" id="AP014936">
    <property type="protein sequence ID" value="BAU47058.1"/>
    <property type="molecule type" value="Genomic_DNA"/>
</dbReference>
<evidence type="ECO:0008006" key="3">
    <source>
        <dbReference type="Google" id="ProtNLM"/>
    </source>
</evidence>
<organism evidence="1 2">
    <name type="scientific">Sulfurifustis variabilis</name>
    <dbReference type="NCBI Taxonomy" id="1675686"/>
    <lineage>
        <taxon>Bacteria</taxon>
        <taxon>Pseudomonadati</taxon>
        <taxon>Pseudomonadota</taxon>
        <taxon>Gammaproteobacteria</taxon>
        <taxon>Acidiferrobacterales</taxon>
        <taxon>Acidiferrobacteraceae</taxon>
        <taxon>Sulfurifustis</taxon>
    </lineage>
</organism>
<evidence type="ECO:0000313" key="2">
    <source>
        <dbReference type="Proteomes" id="UP000218899"/>
    </source>
</evidence>
<name>A0A1B4V0S1_9GAMM</name>
<proteinExistence type="predicted"/>
<reference evidence="1 2" key="1">
    <citation type="submission" date="2015-08" db="EMBL/GenBank/DDBJ databases">
        <title>Complete genome sequence of Sulfurifustis variabilis.</title>
        <authorList>
            <person name="Miura A."/>
            <person name="Kojima H."/>
            <person name="Fukui M."/>
        </authorList>
    </citation>
    <scope>NUCLEOTIDE SEQUENCE [LARGE SCALE GENOMIC DNA]</scope>
    <source>
        <strain evidence="2">skN76</strain>
    </source>
</reference>
<dbReference type="Proteomes" id="UP000218899">
    <property type="component" value="Chromosome"/>
</dbReference>